<evidence type="ECO:0000256" key="1">
    <source>
        <dbReference type="ARBA" id="ARBA00004236"/>
    </source>
</evidence>
<dbReference type="SMART" id="SM00241">
    <property type="entry name" value="ZP"/>
    <property type="match status" value="1"/>
</dbReference>
<dbReference type="GeneTree" id="ENSGT00940000163503"/>
<protein>
    <recommendedName>
        <fullName evidence="9">ZP domain-containing protein</fullName>
    </recommendedName>
</protein>
<evidence type="ECO:0000259" key="9">
    <source>
        <dbReference type="PROSITE" id="PS51034"/>
    </source>
</evidence>
<sequence>IFCQIPYRLFCLLMAAVGIQAQQTPSINDLHAECLGNVIRLSVAPLFEEVATVFNDTHIINLTPGLATQCGFSFKFDPMGNAMFFASLQNCFSQNMDDKMFSLVMQFRLPGNHMTEDPVYRVGKTCSYTPWTSREILCDRNYMEASEQSMSANFRRGAASGYKMTAVVFSPSKKVMNVDEVQRKGYAIANTPTRLVLRSPHNAEETYLQNVAGVPMRVLSTSTFFEQKWLVTRVDATAVCPTPEAVVFTPEVITWYMPKHIDPLFSSDAFTMLEVYMGIDAKRLDTEEMAARNYSVLVTEAHIIVEIPVGAVGGYFKSHIQDDQYFVTYTIEPMLELLWIEEVAHEDTSYKVLFPITTPPMARPPQVRNYTVPEQAVFVLELGTFNLDVELLNITFPTMVLTVAECNARGFNVQEQRSPDNTLKTFRMEVPFSDPVVRRAEQGVTTFTLQLIYGLVVFPEYAPFSHSAVVDAVLLDIVPPSVTGNCDQENFHITVDYRNQDPFFVVLVGKRLLNHELAQQYLTEGDADFTITLPFSSPDAVFESVHSSSVRSRLDVALLNPYNNMTIKYFSLACSFLKTLTECFSNGTMTALAVKVESAPGLNPGQLTLSDPACGPTYSDDRFAYFHFTVNSCGTTRKFINNVMLYENEISLPDELEVKLNATVSSEEEYQLKVSCYYVANTTRTLAFLTRPRDHEPFVETGTGRLMVRMRLAQDASYNTFHQEEDYPVVRYLRQPLHFEVELTTSSDPKVALVLDHCWATLNEDRDSRPRWNLIINGCENPGDPYRVVFHPVVADARVHFPPHVKRFEVYMFSFAEDAGEPSGQVFVHCDVVICDASSPSGGPCSGQCVNQDNPKRGQRHVKDLFEERHLYVSSGYILWV</sequence>
<dbReference type="Ensembl" id="ENSOMYT00000131150.1">
    <property type="protein sequence ID" value="ENSOMYP00000112378.1"/>
    <property type="gene ID" value="ENSOMYG00000055230.1"/>
</dbReference>
<dbReference type="PANTHER" id="PTHR47130:SF3">
    <property type="entry name" value="ZONA PELLUCIDA PROTEIN"/>
    <property type="match status" value="1"/>
</dbReference>
<evidence type="ECO:0000256" key="3">
    <source>
        <dbReference type="ARBA" id="ARBA00022475"/>
    </source>
</evidence>
<comment type="subcellular location">
    <subcellularLocation>
        <location evidence="1">Cell membrane</location>
    </subcellularLocation>
    <subcellularLocation>
        <location evidence="2">Secreted</location>
    </subcellularLocation>
</comment>
<reference evidence="10" key="3">
    <citation type="submission" date="2025-09" db="UniProtKB">
        <authorList>
            <consortium name="Ensembl"/>
        </authorList>
    </citation>
    <scope>IDENTIFICATION</scope>
</reference>
<feature type="domain" description="ZP" evidence="9">
    <location>
        <begin position="582"/>
        <end position="852"/>
    </location>
</feature>
<dbReference type="InterPro" id="IPR048290">
    <property type="entry name" value="ZP_chr"/>
</dbReference>
<proteinExistence type="predicted"/>
<keyword evidence="6" id="KW-1015">Disulfide bond</keyword>
<dbReference type="PANTHER" id="PTHR47130">
    <property type="entry name" value="SI:DKEY-19B23.11-RELATED"/>
    <property type="match status" value="1"/>
</dbReference>
<keyword evidence="3" id="KW-1003">Cell membrane</keyword>
<organism evidence="10 11">
    <name type="scientific">Oncorhynchus mykiss</name>
    <name type="common">Rainbow trout</name>
    <name type="synonym">Salmo gairdneri</name>
    <dbReference type="NCBI Taxonomy" id="8022"/>
    <lineage>
        <taxon>Eukaryota</taxon>
        <taxon>Metazoa</taxon>
        <taxon>Chordata</taxon>
        <taxon>Craniata</taxon>
        <taxon>Vertebrata</taxon>
        <taxon>Euteleostomi</taxon>
        <taxon>Actinopterygii</taxon>
        <taxon>Neopterygii</taxon>
        <taxon>Teleostei</taxon>
        <taxon>Protacanthopterygii</taxon>
        <taxon>Salmoniformes</taxon>
        <taxon>Salmonidae</taxon>
        <taxon>Salmoninae</taxon>
        <taxon>Oncorhynchus</taxon>
    </lineage>
</organism>
<dbReference type="InterPro" id="IPR058876">
    <property type="entry name" value="Ig-like_ZP"/>
</dbReference>
<evidence type="ECO:0000256" key="6">
    <source>
        <dbReference type="ARBA" id="ARBA00023157"/>
    </source>
</evidence>
<keyword evidence="7" id="KW-0325">Glycoprotein</keyword>
<dbReference type="InterPro" id="IPR055355">
    <property type="entry name" value="ZP-C"/>
</dbReference>
<dbReference type="GO" id="GO:0005576">
    <property type="term" value="C:extracellular region"/>
    <property type="evidence" value="ECO:0007669"/>
    <property type="project" value="UniProtKB-SubCell"/>
</dbReference>
<dbReference type="PRINTS" id="PR00023">
    <property type="entry name" value="ZPELLUCIDA"/>
</dbReference>
<keyword evidence="11" id="KW-1185">Reference proteome</keyword>
<dbReference type="PROSITE" id="PS00682">
    <property type="entry name" value="ZP_1"/>
    <property type="match status" value="1"/>
</dbReference>
<dbReference type="Pfam" id="PF26562">
    <property type="entry name" value="Ig-like"/>
    <property type="match status" value="1"/>
</dbReference>
<reference evidence="10" key="1">
    <citation type="submission" date="2020-07" db="EMBL/GenBank/DDBJ databases">
        <title>A long reads based de novo assembly of the rainbow trout Arlee double haploid line genome.</title>
        <authorList>
            <person name="Gao G."/>
            <person name="Palti Y."/>
        </authorList>
    </citation>
    <scope>NUCLEOTIDE SEQUENCE [LARGE SCALE GENOMIC DNA]</scope>
</reference>
<dbReference type="Gene3D" id="2.60.40.4100">
    <property type="entry name" value="Zona pellucida, ZP-C domain"/>
    <property type="match status" value="1"/>
</dbReference>
<dbReference type="Pfam" id="PF23344">
    <property type="entry name" value="ZP-N"/>
    <property type="match status" value="1"/>
</dbReference>
<dbReference type="Gene3D" id="2.60.40.3210">
    <property type="entry name" value="Zona pellucida, ZP-N domain"/>
    <property type="match status" value="1"/>
</dbReference>
<dbReference type="PROSITE" id="PS51034">
    <property type="entry name" value="ZP_2"/>
    <property type="match status" value="1"/>
</dbReference>
<dbReference type="AlphaFoldDB" id="A0A8K9UXW2"/>
<evidence type="ECO:0000256" key="8">
    <source>
        <dbReference type="SAM" id="SignalP"/>
    </source>
</evidence>
<accession>A0A8K9UXW2</accession>
<dbReference type="InterPro" id="IPR001507">
    <property type="entry name" value="ZP_dom"/>
</dbReference>
<evidence type="ECO:0000256" key="2">
    <source>
        <dbReference type="ARBA" id="ARBA00004613"/>
    </source>
</evidence>
<dbReference type="InterPro" id="IPR017977">
    <property type="entry name" value="ZP_dom_CS"/>
</dbReference>
<keyword evidence="8" id="KW-0732">Signal</keyword>
<evidence type="ECO:0000313" key="10">
    <source>
        <dbReference type="Ensembl" id="ENSOMYP00000112378.1"/>
    </source>
</evidence>
<feature type="signal peptide" evidence="8">
    <location>
        <begin position="1"/>
        <end position="21"/>
    </location>
</feature>
<keyword evidence="5" id="KW-0472">Membrane</keyword>
<evidence type="ECO:0000313" key="11">
    <source>
        <dbReference type="Proteomes" id="UP000694395"/>
    </source>
</evidence>
<keyword evidence="4" id="KW-0964">Secreted</keyword>
<feature type="chain" id="PRO_5035426540" description="ZP domain-containing protein" evidence="8">
    <location>
        <begin position="22"/>
        <end position="881"/>
    </location>
</feature>
<dbReference type="InterPro" id="IPR055356">
    <property type="entry name" value="ZP-N"/>
</dbReference>
<reference evidence="10" key="2">
    <citation type="submission" date="2025-08" db="UniProtKB">
        <authorList>
            <consortium name="Ensembl"/>
        </authorList>
    </citation>
    <scope>IDENTIFICATION</scope>
</reference>
<evidence type="ECO:0000256" key="5">
    <source>
        <dbReference type="ARBA" id="ARBA00023136"/>
    </source>
</evidence>
<evidence type="ECO:0000256" key="4">
    <source>
        <dbReference type="ARBA" id="ARBA00022525"/>
    </source>
</evidence>
<dbReference type="Proteomes" id="UP000694395">
    <property type="component" value="Chromosome 4"/>
</dbReference>
<evidence type="ECO:0000256" key="7">
    <source>
        <dbReference type="ARBA" id="ARBA00023180"/>
    </source>
</evidence>
<dbReference type="Pfam" id="PF00100">
    <property type="entry name" value="Zona_pellucida"/>
    <property type="match status" value="1"/>
</dbReference>
<dbReference type="GO" id="GO:0005886">
    <property type="term" value="C:plasma membrane"/>
    <property type="evidence" value="ECO:0007669"/>
    <property type="project" value="UniProtKB-SubCell"/>
</dbReference>
<dbReference type="InterPro" id="IPR042235">
    <property type="entry name" value="ZP-C_dom"/>
</dbReference>
<name>A0A8K9UXW2_ONCMY</name>